<dbReference type="PROSITE" id="PS50932">
    <property type="entry name" value="HTH_LACI_2"/>
    <property type="match status" value="1"/>
</dbReference>
<evidence type="ECO:0000256" key="1">
    <source>
        <dbReference type="ARBA" id="ARBA00023015"/>
    </source>
</evidence>
<dbReference type="PRINTS" id="PR00036">
    <property type="entry name" value="HTHLACI"/>
</dbReference>
<dbReference type="SMART" id="SM00354">
    <property type="entry name" value="HTH_LACI"/>
    <property type="match status" value="1"/>
</dbReference>
<sequence>MSPVPTLSDVAKLAGVSLATVDRVINRRPNVRAHTVERVRAAMAALDYRVDPLAAGLARRKRYKFVFLLPGGTNAFMADLAARLESLTGWLTANRASVETVFADVFDPKRLVEAIDGIDREADGAAIVALDHPDILAAIDRLSGDGVAVVTLVSDVPKSQRLRFIGIDNTAAGRSAGTLLGRFTAGRAGTVALLVGSLSLRDHVDRCLGFSQIVERNFPHLTVLPVIETRDERNRAERAAKDVLGEHPDLVGIYNVGAGNVGIASALRAGATAIRPVVVCHELTPGSVEALRAGQFDAILAQNPGHEVRSAARVLLACASKTGVVEEQERIRIDIFIRENLPA</sequence>
<evidence type="ECO:0000313" key="6">
    <source>
        <dbReference type="Proteomes" id="UP001294412"/>
    </source>
</evidence>
<dbReference type="InterPro" id="IPR028082">
    <property type="entry name" value="Peripla_BP_I"/>
</dbReference>
<evidence type="ECO:0000259" key="4">
    <source>
        <dbReference type="PROSITE" id="PS50932"/>
    </source>
</evidence>
<proteinExistence type="predicted"/>
<protein>
    <submittedName>
        <fullName evidence="5">LacI family DNA-binding transcriptional regulator</fullName>
    </submittedName>
</protein>
<feature type="domain" description="HTH lacI-type" evidence="4">
    <location>
        <begin position="5"/>
        <end position="59"/>
    </location>
</feature>
<keyword evidence="6" id="KW-1185">Reference proteome</keyword>
<dbReference type="InterPro" id="IPR025997">
    <property type="entry name" value="SBP_2_dom"/>
</dbReference>
<dbReference type="SUPFAM" id="SSF47413">
    <property type="entry name" value="lambda repressor-like DNA-binding domains"/>
    <property type="match status" value="1"/>
</dbReference>
<dbReference type="PROSITE" id="PS00356">
    <property type="entry name" value="HTH_LACI_1"/>
    <property type="match status" value="1"/>
</dbReference>
<evidence type="ECO:0000256" key="2">
    <source>
        <dbReference type="ARBA" id="ARBA00023125"/>
    </source>
</evidence>
<evidence type="ECO:0000256" key="3">
    <source>
        <dbReference type="ARBA" id="ARBA00023163"/>
    </source>
</evidence>
<gene>
    <name evidence="5" type="ORF">U0C82_10290</name>
</gene>
<dbReference type="CDD" id="cd01392">
    <property type="entry name" value="HTH_LacI"/>
    <property type="match status" value="1"/>
</dbReference>
<dbReference type="Gene3D" id="1.10.260.40">
    <property type="entry name" value="lambda repressor-like DNA-binding domains"/>
    <property type="match status" value="1"/>
</dbReference>
<dbReference type="GO" id="GO:0003677">
    <property type="term" value="F:DNA binding"/>
    <property type="evidence" value="ECO:0007669"/>
    <property type="project" value="UniProtKB-KW"/>
</dbReference>
<dbReference type="RefSeq" id="WP_322187014.1">
    <property type="nucleotide sequence ID" value="NZ_JAXLPB010000003.1"/>
</dbReference>
<dbReference type="Proteomes" id="UP001294412">
    <property type="component" value="Unassembled WGS sequence"/>
</dbReference>
<dbReference type="Pfam" id="PF00356">
    <property type="entry name" value="LacI"/>
    <property type="match status" value="1"/>
</dbReference>
<name>A0ABU5I2S3_9HYPH</name>
<organism evidence="5 6">
    <name type="scientific">Fulvimarina uroteuthidis</name>
    <dbReference type="NCBI Taxonomy" id="3098149"/>
    <lineage>
        <taxon>Bacteria</taxon>
        <taxon>Pseudomonadati</taxon>
        <taxon>Pseudomonadota</taxon>
        <taxon>Alphaproteobacteria</taxon>
        <taxon>Hyphomicrobiales</taxon>
        <taxon>Aurantimonadaceae</taxon>
        <taxon>Fulvimarina</taxon>
    </lineage>
</organism>
<evidence type="ECO:0000313" key="5">
    <source>
        <dbReference type="EMBL" id="MDY8109526.1"/>
    </source>
</evidence>
<keyword evidence="2 5" id="KW-0238">DNA-binding</keyword>
<dbReference type="PANTHER" id="PTHR30146">
    <property type="entry name" value="LACI-RELATED TRANSCRIPTIONAL REPRESSOR"/>
    <property type="match status" value="1"/>
</dbReference>
<dbReference type="PANTHER" id="PTHR30146:SF152">
    <property type="entry name" value="TRANSCRIPTIONAL REGULATORY PROTEIN"/>
    <property type="match status" value="1"/>
</dbReference>
<reference evidence="5 6" key="1">
    <citation type="submission" date="2023-12" db="EMBL/GenBank/DDBJ databases">
        <title>Description of Novel Strain Fulvimarina sp. 2208YS6-2-32 isolated from Uroteuthis (Photololigo) edulis.</title>
        <authorList>
            <person name="Park J.-S."/>
        </authorList>
    </citation>
    <scope>NUCLEOTIDE SEQUENCE [LARGE SCALE GENOMIC DNA]</scope>
    <source>
        <strain evidence="5 6">2208YS6-2-32</strain>
    </source>
</reference>
<dbReference type="EMBL" id="JAXLPB010000003">
    <property type="protein sequence ID" value="MDY8109526.1"/>
    <property type="molecule type" value="Genomic_DNA"/>
</dbReference>
<keyword evidence="1" id="KW-0805">Transcription regulation</keyword>
<dbReference type="CDD" id="cd06307">
    <property type="entry name" value="PBP1_sugar_binding"/>
    <property type="match status" value="1"/>
</dbReference>
<dbReference type="Pfam" id="PF13407">
    <property type="entry name" value="Peripla_BP_4"/>
    <property type="match status" value="1"/>
</dbReference>
<dbReference type="InterPro" id="IPR010982">
    <property type="entry name" value="Lambda_DNA-bd_dom_sf"/>
</dbReference>
<keyword evidence="3" id="KW-0804">Transcription</keyword>
<comment type="caution">
    <text evidence="5">The sequence shown here is derived from an EMBL/GenBank/DDBJ whole genome shotgun (WGS) entry which is preliminary data.</text>
</comment>
<dbReference type="Gene3D" id="3.40.50.2300">
    <property type="match status" value="2"/>
</dbReference>
<dbReference type="InterPro" id="IPR000843">
    <property type="entry name" value="HTH_LacI"/>
</dbReference>
<accession>A0ABU5I2S3</accession>
<dbReference type="SUPFAM" id="SSF53822">
    <property type="entry name" value="Periplasmic binding protein-like I"/>
    <property type="match status" value="1"/>
</dbReference>